<sequence>MCSLKVVAMCVMYSVCTMCNHTAENSMHVFVCKKLMCIHNAICLFCLLFDML</sequence>
<proteinExistence type="predicted"/>
<protein>
    <submittedName>
        <fullName evidence="1">Uncharacterized protein</fullName>
    </submittedName>
</protein>
<evidence type="ECO:0000313" key="1">
    <source>
        <dbReference type="EMBL" id="JAH73320.1"/>
    </source>
</evidence>
<reference evidence="1" key="2">
    <citation type="journal article" date="2015" name="Fish Shellfish Immunol.">
        <title>Early steps in the European eel (Anguilla anguilla)-Vibrio vulnificus interaction in the gills: Role of the RtxA13 toxin.</title>
        <authorList>
            <person name="Callol A."/>
            <person name="Pajuelo D."/>
            <person name="Ebbesson L."/>
            <person name="Teles M."/>
            <person name="MacKenzie S."/>
            <person name="Amaro C."/>
        </authorList>
    </citation>
    <scope>NUCLEOTIDE SEQUENCE</scope>
</reference>
<accession>A0A0E9V7A5</accession>
<name>A0A0E9V7A5_ANGAN</name>
<organism evidence="1">
    <name type="scientific">Anguilla anguilla</name>
    <name type="common">European freshwater eel</name>
    <name type="synonym">Muraena anguilla</name>
    <dbReference type="NCBI Taxonomy" id="7936"/>
    <lineage>
        <taxon>Eukaryota</taxon>
        <taxon>Metazoa</taxon>
        <taxon>Chordata</taxon>
        <taxon>Craniata</taxon>
        <taxon>Vertebrata</taxon>
        <taxon>Euteleostomi</taxon>
        <taxon>Actinopterygii</taxon>
        <taxon>Neopterygii</taxon>
        <taxon>Teleostei</taxon>
        <taxon>Anguilliformes</taxon>
        <taxon>Anguillidae</taxon>
        <taxon>Anguilla</taxon>
    </lineage>
</organism>
<dbReference type="EMBL" id="GBXM01035257">
    <property type="protein sequence ID" value="JAH73320.1"/>
    <property type="molecule type" value="Transcribed_RNA"/>
</dbReference>
<reference evidence="1" key="1">
    <citation type="submission" date="2014-11" db="EMBL/GenBank/DDBJ databases">
        <authorList>
            <person name="Amaro Gonzalez C."/>
        </authorList>
    </citation>
    <scope>NUCLEOTIDE SEQUENCE</scope>
</reference>
<dbReference type="AlphaFoldDB" id="A0A0E9V7A5"/>